<dbReference type="EMBL" id="ML119652">
    <property type="protein sequence ID" value="RPA85729.1"/>
    <property type="molecule type" value="Genomic_DNA"/>
</dbReference>
<reference evidence="2 3" key="1">
    <citation type="journal article" date="2018" name="Nat. Ecol. Evol.">
        <title>Pezizomycetes genomes reveal the molecular basis of ectomycorrhizal truffle lifestyle.</title>
        <authorList>
            <person name="Murat C."/>
            <person name="Payen T."/>
            <person name="Noel B."/>
            <person name="Kuo A."/>
            <person name="Morin E."/>
            <person name="Chen J."/>
            <person name="Kohler A."/>
            <person name="Krizsan K."/>
            <person name="Balestrini R."/>
            <person name="Da Silva C."/>
            <person name="Montanini B."/>
            <person name="Hainaut M."/>
            <person name="Levati E."/>
            <person name="Barry K.W."/>
            <person name="Belfiori B."/>
            <person name="Cichocki N."/>
            <person name="Clum A."/>
            <person name="Dockter R.B."/>
            <person name="Fauchery L."/>
            <person name="Guy J."/>
            <person name="Iotti M."/>
            <person name="Le Tacon F."/>
            <person name="Lindquist E.A."/>
            <person name="Lipzen A."/>
            <person name="Malagnac F."/>
            <person name="Mello A."/>
            <person name="Molinier V."/>
            <person name="Miyauchi S."/>
            <person name="Poulain J."/>
            <person name="Riccioni C."/>
            <person name="Rubini A."/>
            <person name="Sitrit Y."/>
            <person name="Splivallo R."/>
            <person name="Traeger S."/>
            <person name="Wang M."/>
            <person name="Zifcakova L."/>
            <person name="Wipf D."/>
            <person name="Zambonelli A."/>
            <person name="Paolocci F."/>
            <person name="Nowrousian M."/>
            <person name="Ottonello S."/>
            <person name="Baldrian P."/>
            <person name="Spatafora J.W."/>
            <person name="Henrissat B."/>
            <person name="Nagy L.G."/>
            <person name="Aury J.M."/>
            <person name="Wincker P."/>
            <person name="Grigoriev I.V."/>
            <person name="Bonfante P."/>
            <person name="Martin F.M."/>
        </authorList>
    </citation>
    <scope>NUCLEOTIDE SEQUENCE [LARGE SCALE GENOMIC DNA]</scope>
    <source>
        <strain evidence="2 3">RN42</strain>
    </source>
</reference>
<dbReference type="AlphaFoldDB" id="A0A3N4IIQ8"/>
<dbReference type="Proteomes" id="UP000275078">
    <property type="component" value="Unassembled WGS sequence"/>
</dbReference>
<accession>A0A3N4IIQ8</accession>
<sequence length="176" mass="19508">MTTPGSSDRTPLVSIPEMESESAAATPQLRPEMMQSAASSNASSEDHDTNHHQFVTTRKPKRESARRSSLFFKSGKDDTPTSWYCSSFELPEHEKTRITKDDAHQLLSTFIGESNEDLQHQLDDYAEQCSAFAASTGFDPMAAAIDHKFEEIRFAAAQALAAHDEALAQHVADQEY</sequence>
<evidence type="ECO:0000313" key="3">
    <source>
        <dbReference type="Proteomes" id="UP000275078"/>
    </source>
</evidence>
<protein>
    <submittedName>
        <fullName evidence="2">Uncharacterized protein</fullName>
    </submittedName>
</protein>
<organism evidence="2 3">
    <name type="scientific">Ascobolus immersus RN42</name>
    <dbReference type="NCBI Taxonomy" id="1160509"/>
    <lineage>
        <taxon>Eukaryota</taxon>
        <taxon>Fungi</taxon>
        <taxon>Dikarya</taxon>
        <taxon>Ascomycota</taxon>
        <taxon>Pezizomycotina</taxon>
        <taxon>Pezizomycetes</taxon>
        <taxon>Pezizales</taxon>
        <taxon>Ascobolaceae</taxon>
        <taxon>Ascobolus</taxon>
    </lineage>
</organism>
<keyword evidence="3" id="KW-1185">Reference proteome</keyword>
<name>A0A3N4IIQ8_ASCIM</name>
<evidence type="ECO:0000256" key="1">
    <source>
        <dbReference type="SAM" id="MobiDB-lite"/>
    </source>
</evidence>
<gene>
    <name evidence="2" type="ORF">BJ508DRAFT_322332</name>
</gene>
<feature type="region of interest" description="Disordered" evidence="1">
    <location>
        <begin position="1"/>
        <end position="79"/>
    </location>
</feature>
<proteinExistence type="predicted"/>
<evidence type="ECO:0000313" key="2">
    <source>
        <dbReference type="EMBL" id="RPA85729.1"/>
    </source>
</evidence>